<dbReference type="Gene3D" id="3.40.50.2300">
    <property type="match status" value="2"/>
</dbReference>
<comment type="caution">
    <text evidence="6">The sequence shown here is derived from an EMBL/GenBank/DDBJ whole genome shotgun (WGS) entry which is preliminary data.</text>
</comment>
<dbReference type="AlphaFoldDB" id="A0A923KU56"/>
<feature type="domain" description="HTH lacI-type" evidence="4">
    <location>
        <begin position="2"/>
        <end position="56"/>
    </location>
</feature>
<evidence type="ECO:0000259" key="4">
    <source>
        <dbReference type="PROSITE" id="PS50932"/>
    </source>
</evidence>
<dbReference type="InterPro" id="IPR028082">
    <property type="entry name" value="Peripla_BP_I"/>
</dbReference>
<dbReference type="InterPro" id="IPR046335">
    <property type="entry name" value="LacI/GalR-like_sensor"/>
</dbReference>
<organism evidence="6 7">
    <name type="scientific">Undibacterium nitidum</name>
    <dbReference type="NCBI Taxonomy" id="2762298"/>
    <lineage>
        <taxon>Bacteria</taxon>
        <taxon>Pseudomonadati</taxon>
        <taxon>Pseudomonadota</taxon>
        <taxon>Betaproteobacteria</taxon>
        <taxon>Burkholderiales</taxon>
        <taxon>Oxalobacteraceae</taxon>
        <taxon>Undibacterium</taxon>
    </lineage>
</organism>
<dbReference type="Proteomes" id="UP000627446">
    <property type="component" value="Unassembled WGS sequence"/>
</dbReference>
<keyword evidence="1" id="KW-0805">Transcription regulation</keyword>
<feature type="domain" description="HTH cro/C1-type" evidence="5">
    <location>
        <begin position="3"/>
        <end position="46"/>
    </location>
</feature>
<proteinExistence type="predicted"/>
<evidence type="ECO:0000313" key="7">
    <source>
        <dbReference type="Proteomes" id="UP000627446"/>
    </source>
</evidence>
<evidence type="ECO:0000259" key="5">
    <source>
        <dbReference type="PROSITE" id="PS50943"/>
    </source>
</evidence>
<dbReference type="SUPFAM" id="SSF47413">
    <property type="entry name" value="lambda repressor-like DNA-binding domains"/>
    <property type="match status" value="1"/>
</dbReference>
<dbReference type="InterPro" id="IPR010982">
    <property type="entry name" value="Lambda_DNA-bd_dom_sf"/>
</dbReference>
<accession>A0A923KU56</accession>
<keyword evidence="3" id="KW-0804">Transcription</keyword>
<dbReference type="PROSITE" id="PS50943">
    <property type="entry name" value="HTH_CROC1"/>
    <property type="match status" value="1"/>
</dbReference>
<evidence type="ECO:0000313" key="6">
    <source>
        <dbReference type="EMBL" id="MBC3882931.1"/>
    </source>
</evidence>
<evidence type="ECO:0000256" key="2">
    <source>
        <dbReference type="ARBA" id="ARBA00023125"/>
    </source>
</evidence>
<reference evidence="6" key="1">
    <citation type="submission" date="2020-08" db="EMBL/GenBank/DDBJ databases">
        <title>Novel species isolated from subtropical streams in China.</title>
        <authorList>
            <person name="Lu H."/>
        </authorList>
    </citation>
    <scope>NUCLEOTIDE SEQUENCE</scope>
    <source>
        <strain evidence="6">LX22W</strain>
    </source>
</reference>
<keyword evidence="2 6" id="KW-0238">DNA-binding</keyword>
<dbReference type="PANTHER" id="PTHR30146">
    <property type="entry name" value="LACI-RELATED TRANSCRIPTIONAL REPRESSOR"/>
    <property type="match status" value="1"/>
</dbReference>
<gene>
    <name evidence="6" type="ORF">H8K36_16180</name>
</gene>
<dbReference type="Gene3D" id="1.10.260.40">
    <property type="entry name" value="lambda repressor-like DNA-binding domains"/>
    <property type="match status" value="1"/>
</dbReference>
<protein>
    <submittedName>
        <fullName evidence="6">LacI family DNA-binding transcriptional regulator</fullName>
    </submittedName>
</protein>
<evidence type="ECO:0000256" key="1">
    <source>
        <dbReference type="ARBA" id="ARBA00023015"/>
    </source>
</evidence>
<sequence>MATIKDVARLAGVGLGTASRVVSGKGSVSPATLEKVRKAIEELDFRPSHAARSLLSGSSRMIGVYIPLLKGTFYMPIMQVIDMELRAAGLHMVVAFGVGAGNVREQAVEGINFLIERGCDGLIVMSNALEDADIEAMGTAKDNLVVLNHKYEGIAEQCFTADHFLGGRMAAKSLLQQKHKKIAVIAGPACAPDNVERISGFMRELELAGIDTHKMWVAESNFAPDGGWASAQELVESGYDFTAVFCANDEMAVGAMSYFQHVGINVPVDVSVIGYDDTVTAEFTAPRLSSVHIAWREMTLSGLNFLLNRCYDLGRPVERQFPVSMTWRSSVEKPARMSAKKTVK</sequence>
<dbReference type="SUPFAM" id="SSF53822">
    <property type="entry name" value="Periplasmic binding protein-like I"/>
    <property type="match status" value="1"/>
</dbReference>
<name>A0A923KU56_9BURK</name>
<dbReference type="EMBL" id="JACOFZ010000008">
    <property type="protein sequence ID" value="MBC3882931.1"/>
    <property type="molecule type" value="Genomic_DNA"/>
</dbReference>
<dbReference type="CDD" id="cd01392">
    <property type="entry name" value="HTH_LacI"/>
    <property type="match status" value="1"/>
</dbReference>
<dbReference type="PROSITE" id="PS50932">
    <property type="entry name" value="HTH_LACI_2"/>
    <property type="match status" value="1"/>
</dbReference>
<dbReference type="SMART" id="SM00354">
    <property type="entry name" value="HTH_LACI"/>
    <property type="match status" value="1"/>
</dbReference>
<evidence type="ECO:0000256" key="3">
    <source>
        <dbReference type="ARBA" id="ARBA00023163"/>
    </source>
</evidence>
<dbReference type="Pfam" id="PF00356">
    <property type="entry name" value="LacI"/>
    <property type="match status" value="1"/>
</dbReference>
<dbReference type="GO" id="GO:0000976">
    <property type="term" value="F:transcription cis-regulatory region binding"/>
    <property type="evidence" value="ECO:0007669"/>
    <property type="project" value="TreeGrafter"/>
</dbReference>
<dbReference type="InterPro" id="IPR000843">
    <property type="entry name" value="HTH_LacI"/>
</dbReference>
<keyword evidence="7" id="KW-1185">Reference proteome</keyword>
<dbReference type="GO" id="GO:0003700">
    <property type="term" value="F:DNA-binding transcription factor activity"/>
    <property type="evidence" value="ECO:0007669"/>
    <property type="project" value="TreeGrafter"/>
</dbReference>
<dbReference type="Pfam" id="PF13377">
    <property type="entry name" value="Peripla_BP_3"/>
    <property type="match status" value="1"/>
</dbReference>
<dbReference type="RefSeq" id="WP_186917550.1">
    <property type="nucleotide sequence ID" value="NZ_JACOFZ010000008.1"/>
</dbReference>
<dbReference type="InterPro" id="IPR001387">
    <property type="entry name" value="Cro/C1-type_HTH"/>
</dbReference>
<dbReference type="PROSITE" id="PS00356">
    <property type="entry name" value="HTH_LACI_1"/>
    <property type="match status" value="1"/>
</dbReference>
<dbReference type="PANTHER" id="PTHR30146:SF131">
    <property type="entry name" value="LACI FAMILY DNA-BINDING TRANSCRIPTIONAL REGULATOR"/>
    <property type="match status" value="1"/>
</dbReference>